<evidence type="ECO:0000313" key="1">
    <source>
        <dbReference type="EMBL" id="OGC41052.1"/>
    </source>
</evidence>
<accession>A0A1F4U815</accession>
<dbReference type="AlphaFoldDB" id="A0A1F4U815"/>
<dbReference type="EMBL" id="MEUJ01000002">
    <property type="protein sequence ID" value="OGC41052.1"/>
    <property type="molecule type" value="Genomic_DNA"/>
</dbReference>
<reference evidence="1 2" key="1">
    <citation type="journal article" date="2016" name="Nat. Commun.">
        <title>Thousands of microbial genomes shed light on interconnected biogeochemical processes in an aquifer system.</title>
        <authorList>
            <person name="Anantharaman K."/>
            <person name="Brown C.T."/>
            <person name="Hug L.A."/>
            <person name="Sharon I."/>
            <person name="Castelle C.J."/>
            <person name="Probst A.J."/>
            <person name="Thomas B.C."/>
            <person name="Singh A."/>
            <person name="Wilkins M.J."/>
            <person name="Karaoz U."/>
            <person name="Brodie E.L."/>
            <person name="Williams K.H."/>
            <person name="Hubbard S.S."/>
            <person name="Banfield J.F."/>
        </authorList>
    </citation>
    <scope>NUCLEOTIDE SEQUENCE [LARGE SCALE GENOMIC DNA]</scope>
</reference>
<evidence type="ECO:0000313" key="2">
    <source>
        <dbReference type="Proteomes" id="UP000179242"/>
    </source>
</evidence>
<comment type="caution">
    <text evidence="1">The sequence shown here is derived from an EMBL/GenBank/DDBJ whole genome shotgun (WGS) entry which is preliminary data.</text>
</comment>
<dbReference type="Proteomes" id="UP000179242">
    <property type="component" value="Unassembled WGS sequence"/>
</dbReference>
<name>A0A1F4U815_UNCSA</name>
<organism evidence="1 2">
    <name type="scientific">candidate division WOR-1 bacterium RIFOXYC2_FULL_46_14</name>
    <dbReference type="NCBI Taxonomy" id="1802587"/>
    <lineage>
        <taxon>Bacteria</taxon>
        <taxon>Bacillati</taxon>
        <taxon>Saganbacteria</taxon>
    </lineage>
</organism>
<protein>
    <submittedName>
        <fullName evidence="1">Uncharacterized protein</fullName>
    </submittedName>
</protein>
<proteinExistence type="predicted"/>
<sequence>MKKLIILLFAVVFVAGIVNVGIAATPNEIKAYINTLESKLNVAIRAKDKKRQATLKQMIADQKVRLQAAEMAPPIAVPPPPPPARVASAPSAGLFGWGLNTDINVGYLMNKSILFGRANIVLPDPLGLGPIVGLSADSVKYKLGLGGFSGNDNADVKFQGVPIYLDGVINLPEDLLGGIKSYLSGGINYLVYRTGKTSGSIGGQIAFGIAGNIGLGSDTCLELGYSILRTGDKAVARSSKGLTISVGQAITL</sequence>
<gene>
    <name evidence="1" type="ORF">A2438_02075</name>
</gene>